<protein>
    <recommendedName>
        <fullName evidence="4">Histidine kinase</fullName>
    </recommendedName>
</protein>
<name>A0A1H8AXV5_9RHOB</name>
<evidence type="ECO:0000313" key="3">
    <source>
        <dbReference type="Proteomes" id="UP000183002"/>
    </source>
</evidence>
<evidence type="ECO:0000256" key="1">
    <source>
        <dbReference type="SAM" id="Phobius"/>
    </source>
</evidence>
<dbReference type="RefSeq" id="WP_331458119.1">
    <property type="nucleotide sequence ID" value="NZ_FOCO01000002.1"/>
</dbReference>
<keyword evidence="1" id="KW-1133">Transmembrane helix</keyword>
<keyword evidence="3" id="KW-1185">Reference proteome</keyword>
<evidence type="ECO:0000313" key="2">
    <source>
        <dbReference type="EMBL" id="SEM75393.1"/>
    </source>
</evidence>
<dbReference type="STRING" id="1077947.SAMN05216227_100242"/>
<dbReference type="EMBL" id="FOCO01000002">
    <property type="protein sequence ID" value="SEM75393.1"/>
    <property type="molecule type" value="Genomic_DNA"/>
</dbReference>
<proteinExistence type="predicted"/>
<dbReference type="AlphaFoldDB" id="A0A1H8AXV5"/>
<accession>A0A1H8AXV5</accession>
<feature type="transmembrane region" description="Helical" evidence="1">
    <location>
        <begin position="6"/>
        <end position="24"/>
    </location>
</feature>
<evidence type="ECO:0008006" key="4">
    <source>
        <dbReference type="Google" id="ProtNLM"/>
    </source>
</evidence>
<keyword evidence="1" id="KW-0812">Transmembrane</keyword>
<gene>
    <name evidence="2" type="ORF">SAMN05216227_100242</name>
</gene>
<organism evidence="2 3">
    <name type="scientific">Pseudorhodobacter antarcticus</name>
    <dbReference type="NCBI Taxonomy" id="1077947"/>
    <lineage>
        <taxon>Bacteria</taxon>
        <taxon>Pseudomonadati</taxon>
        <taxon>Pseudomonadota</taxon>
        <taxon>Alphaproteobacteria</taxon>
        <taxon>Rhodobacterales</taxon>
        <taxon>Paracoccaceae</taxon>
        <taxon>Pseudorhodobacter</taxon>
    </lineage>
</organism>
<dbReference type="Pfam" id="PF20044">
    <property type="entry name" value="DUF6446"/>
    <property type="match status" value="1"/>
</dbReference>
<dbReference type="Proteomes" id="UP000183002">
    <property type="component" value="Unassembled WGS sequence"/>
</dbReference>
<dbReference type="InterPro" id="IPR045616">
    <property type="entry name" value="DUF6446"/>
</dbReference>
<reference evidence="2 3" key="1">
    <citation type="submission" date="2016-10" db="EMBL/GenBank/DDBJ databases">
        <authorList>
            <person name="de Groot N.N."/>
        </authorList>
    </citation>
    <scope>NUCLEOTIDE SEQUENCE [LARGE SCALE GENOMIC DNA]</scope>
    <source>
        <strain evidence="2 3">CGMCC 1.10836</strain>
    </source>
</reference>
<keyword evidence="1" id="KW-0472">Membrane</keyword>
<sequence>MIGKIFAGFTVITAVLAGGAMYYLQVYAFYDEVKANSPAAEIRMTTVEGVAEPVMIEAFEGIDSESSPIRFRACFRTPQSMAMLTETYRVYDRAVPLTAPSWFGCFDAQAIGLALEEGRAVAYMGEENIEYGIDRVIAIMDDGRAFAWNQINRCGAVVFKGEPAPEGCPVVKEE</sequence>